<dbReference type="AlphaFoldDB" id="A0A3Q7FD56"/>
<evidence type="ECO:0000313" key="2">
    <source>
        <dbReference type="Proteomes" id="UP000004994"/>
    </source>
</evidence>
<dbReference type="EnsemblPlants" id="Solyc02g092537.1.1">
    <property type="protein sequence ID" value="Solyc02g092537.1.1"/>
    <property type="gene ID" value="Solyc02g092537.1"/>
</dbReference>
<dbReference type="Proteomes" id="UP000004994">
    <property type="component" value="Chromosome 2"/>
</dbReference>
<sequence length="78" mass="8837">MVRIFPPIGLSAFWCPINTVTSKEAKSVQMLVNSDLTEIHQLHSPRNSAKRSVIFHKYHHFEDRNNGPKANPGPNCLL</sequence>
<dbReference type="InParanoid" id="A0A3Q7FD56"/>
<dbReference type="PaxDb" id="4081-Solyc02g092540.2.1"/>
<protein>
    <submittedName>
        <fullName evidence="1">Uncharacterized protein</fullName>
    </submittedName>
</protein>
<name>A0A3Q7FD56_SOLLC</name>
<evidence type="ECO:0000313" key="1">
    <source>
        <dbReference type="EnsemblPlants" id="Solyc02g092537.1.1"/>
    </source>
</evidence>
<organism evidence="1">
    <name type="scientific">Solanum lycopersicum</name>
    <name type="common">Tomato</name>
    <name type="synonym">Lycopersicon esculentum</name>
    <dbReference type="NCBI Taxonomy" id="4081"/>
    <lineage>
        <taxon>Eukaryota</taxon>
        <taxon>Viridiplantae</taxon>
        <taxon>Streptophyta</taxon>
        <taxon>Embryophyta</taxon>
        <taxon>Tracheophyta</taxon>
        <taxon>Spermatophyta</taxon>
        <taxon>Magnoliopsida</taxon>
        <taxon>eudicotyledons</taxon>
        <taxon>Gunneridae</taxon>
        <taxon>Pentapetalae</taxon>
        <taxon>asterids</taxon>
        <taxon>lamiids</taxon>
        <taxon>Solanales</taxon>
        <taxon>Solanaceae</taxon>
        <taxon>Solanoideae</taxon>
        <taxon>Solaneae</taxon>
        <taxon>Solanum</taxon>
        <taxon>Solanum subgen. Lycopersicon</taxon>
    </lineage>
</organism>
<keyword evidence="2" id="KW-1185">Reference proteome</keyword>
<dbReference type="Gramene" id="Solyc02g092537.1.1">
    <property type="protein sequence ID" value="Solyc02g092537.1.1"/>
    <property type="gene ID" value="Solyc02g092537.1"/>
</dbReference>
<accession>A0A3Q7FD56</accession>
<reference evidence="1" key="1">
    <citation type="journal article" date="2012" name="Nature">
        <title>The tomato genome sequence provides insights into fleshy fruit evolution.</title>
        <authorList>
            <consortium name="Tomato Genome Consortium"/>
        </authorList>
    </citation>
    <scope>NUCLEOTIDE SEQUENCE [LARGE SCALE GENOMIC DNA]</scope>
    <source>
        <strain evidence="1">cv. Heinz 1706</strain>
    </source>
</reference>
<proteinExistence type="predicted"/>
<reference evidence="1" key="2">
    <citation type="submission" date="2019-01" db="UniProtKB">
        <authorList>
            <consortium name="EnsemblPlants"/>
        </authorList>
    </citation>
    <scope>IDENTIFICATION</scope>
    <source>
        <strain evidence="1">cv. Heinz 1706</strain>
    </source>
</reference>